<dbReference type="RefSeq" id="WP_058340421.1">
    <property type="nucleotide sequence ID" value="NZ_NEFY01000004.1"/>
</dbReference>
<organism evidence="3 5">
    <name type="scientific">Marinobacter vinifirmus</name>
    <dbReference type="NCBI Taxonomy" id="355591"/>
    <lineage>
        <taxon>Bacteria</taxon>
        <taxon>Pseudomonadati</taxon>
        <taxon>Pseudomonadota</taxon>
        <taxon>Gammaproteobacteria</taxon>
        <taxon>Pseudomonadales</taxon>
        <taxon>Marinobacteraceae</taxon>
        <taxon>Marinobacter</taxon>
    </lineage>
</organism>
<reference evidence="2 4" key="1">
    <citation type="submission" date="2017-06" db="EMBL/GenBank/DDBJ databases">
        <title>Draft genome sequence of the halophilic bacterium Marinobacter vinifirmus FB1.</title>
        <authorList>
            <person name="Stepanov V.G."/>
            <person name="Roberts D.J."/>
            <person name="Fox G.E."/>
        </authorList>
    </citation>
    <scope>NUCLEOTIDE SEQUENCE [LARGE SCALE GENOMIC DNA]</scope>
    <source>
        <strain evidence="2 4">FB1</strain>
    </source>
</reference>
<feature type="domain" description="SIS" evidence="1">
    <location>
        <begin position="33"/>
        <end position="196"/>
    </location>
</feature>
<sequence length="196" mass="21374">MNDTEQKINQWFASHMEQTAQAASHVAPAIEQVADAFVNTLLQDGKIVACANGNANVVAQYFCTALLSRFDQERPALPAINLGADATTYSAICRDNRFNDTFSRQVRAVGKPGDLLFVVVDDGHKANLIQAIQAAHDREMSVVVLSAREKSDISSLMHPEDHEIALNDLAPHEAMPLLLVIINALCDLIDHKLFGG</sequence>
<proteinExistence type="predicted"/>
<dbReference type="Gene3D" id="3.40.50.10490">
    <property type="entry name" value="Glucose-6-phosphate isomerase like protein, domain 1"/>
    <property type="match status" value="1"/>
</dbReference>
<comment type="caution">
    <text evidence="3">The sequence shown here is derived from an EMBL/GenBank/DDBJ whole genome shotgun (WGS) entry which is preliminary data.</text>
</comment>
<dbReference type="AlphaFoldDB" id="A0A259W1F2"/>
<protein>
    <submittedName>
        <fullName evidence="2">Phosphoheptose isomerase</fullName>
    </submittedName>
    <submittedName>
        <fullName evidence="3">SIS domain-containing protein</fullName>
    </submittedName>
</protein>
<dbReference type="Pfam" id="PF13580">
    <property type="entry name" value="SIS_2"/>
    <property type="match status" value="1"/>
</dbReference>
<evidence type="ECO:0000259" key="1">
    <source>
        <dbReference type="PROSITE" id="PS51464"/>
    </source>
</evidence>
<dbReference type="PROSITE" id="PS51464">
    <property type="entry name" value="SIS"/>
    <property type="match status" value="1"/>
</dbReference>
<name>A0A259W1F2_9GAMM</name>
<reference evidence="3 5" key="2">
    <citation type="submission" date="2019-07" db="EMBL/GenBank/DDBJ databases">
        <title>The pathways for chlorine oxyanion respiration interact through the shared metabolite chlorate.</title>
        <authorList>
            <person name="Barnum T.P."/>
            <person name="Cheng Y."/>
            <person name="Hill K.A."/>
            <person name="Lucas L.N."/>
            <person name="Carlson H.K."/>
            <person name="Coates J.D."/>
        </authorList>
    </citation>
    <scope>NUCLEOTIDE SEQUENCE [LARGE SCALE GENOMIC DNA]</scope>
    <source>
        <strain evidence="3">UCB</strain>
    </source>
</reference>
<gene>
    <name evidence="2" type="ORF">B9Q17_15595</name>
    <name evidence="3" type="ORF">FHK81_12475</name>
</gene>
<dbReference type="PANTHER" id="PTHR30390">
    <property type="entry name" value="SEDOHEPTULOSE 7-PHOSPHATE ISOMERASE / DNAA INITIATOR-ASSOCIATING FACTOR FOR REPLICATION INITIATION"/>
    <property type="match status" value="1"/>
</dbReference>
<dbReference type="InterPro" id="IPR001347">
    <property type="entry name" value="SIS_dom"/>
</dbReference>
<evidence type="ECO:0000313" key="3">
    <source>
        <dbReference type="EMBL" id="TVT32080.1"/>
    </source>
</evidence>
<dbReference type="Proteomes" id="UP000216984">
    <property type="component" value="Unassembled WGS sequence"/>
</dbReference>
<dbReference type="InterPro" id="IPR050099">
    <property type="entry name" value="SIS_GmhA/DiaA_subfam"/>
</dbReference>
<evidence type="ECO:0000313" key="5">
    <source>
        <dbReference type="Proteomes" id="UP000319142"/>
    </source>
</evidence>
<dbReference type="CDD" id="cd05006">
    <property type="entry name" value="SIS_GmhA"/>
    <property type="match status" value="1"/>
</dbReference>
<dbReference type="GO" id="GO:0016853">
    <property type="term" value="F:isomerase activity"/>
    <property type="evidence" value="ECO:0007669"/>
    <property type="project" value="UniProtKB-KW"/>
</dbReference>
<dbReference type="PANTHER" id="PTHR30390:SF6">
    <property type="entry name" value="DNAA INITIATOR-ASSOCIATING PROTEIN DIAA"/>
    <property type="match status" value="1"/>
</dbReference>
<keyword evidence="4" id="KW-1185">Reference proteome</keyword>
<dbReference type="SUPFAM" id="SSF53697">
    <property type="entry name" value="SIS domain"/>
    <property type="match status" value="1"/>
</dbReference>
<accession>A0A259W1F2</accession>
<evidence type="ECO:0000313" key="2">
    <source>
        <dbReference type="EMBL" id="OZC36437.1"/>
    </source>
</evidence>
<evidence type="ECO:0000313" key="4">
    <source>
        <dbReference type="Proteomes" id="UP000216984"/>
    </source>
</evidence>
<dbReference type="InterPro" id="IPR035461">
    <property type="entry name" value="GmhA/DiaA"/>
</dbReference>
<dbReference type="EMBL" id="NEFY01000004">
    <property type="protein sequence ID" value="OZC36437.1"/>
    <property type="molecule type" value="Genomic_DNA"/>
</dbReference>
<dbReference type="InterPro" id="IPR046348">
    <property type="entry name" value="SIS_dom_sf"/>
</dbReference>
<dbReference type="EMBL" id="VMRX01000034">
    <property type="protein sequence ID" value="TVT32080.1"/>
    <property type="molecule type" value="Genomic_DNA"/>
</dbReference>
<dbReference type="GO" id="GO:0097367">
    <property type="term" value="F:carbohydrate derivative binding"/>
    <property type="evidence" value="ECO:0007669"/>
    <property type="project" value="InterPro"/>
</dbReference>
<dbReference type="GO" id="GO:1901135">
    <property type="term" value="P:carbohydrate derivative metabolic process"/>
    <property type="evidence" value="ECO:0007669"/>
    <property type="project" value="InterPro"/>
</dbReference>
<dbReference type="Proteomes" id="UP000319142">
    <property type="component" value="Unassembled WGS sequence"/>
</dbReference>
<keyword evidence="2" id="KW-0413">Isomerase</keyword>